<organism evidence="1 2">
    <name type="scientific">Gracilibacillus pellucidus</name>
    <dbReference type="NCBI Taxonomy" id="3095368"/>
    <lineage>
        <taxon>Bacteria</taxon>
        <taxon>Bacillati</taxon>
        <taxon>Bacillota</taxon>
        <taxon>Bacilli</taxon>
        <taxon>Bacillales</taxon>
        <taxon>Bacillaceae</taxon>
        <taxon>Gracilibacillus</taxon>
    </lineage>
</organism>
<dbReference type="EMBL" id="JAWZSR010000003">
    <property type="protein sequence ID" value="MDX8045569.1"/>
    <property type="molecule type" value="Genomic_DNA"/>
</dbReference>
<evidence type="ECO:0000313" key="2">
    <source>
        <dbReference type="Proteomes" id="UP001277972"/>
    </source>
</evidence>
<accession>A0ACC6M3N2</accession>
<dbReference type="Proteomes" id="UP001277972">
    <property type="component" value="Unassembled WGS sequence"/>
</dbReference>
<sequence>MKKVMLLLTVLLSVVIGVAIPSYAASDIEPGYEVKFNLDLHAFPSTLDMLDIFDAEHDEDLKVYYFDTPDQEFRQLGYIHRLRVYTSDKKTNITYKKRFTGVSVEDAIAEATEKGFHNDMSNYKFENDRKEGIDVFSISRKEKFTKDDILRFDLINPQYAIELFQDEAPKKYRRWDDEDWYRETLSNTIPYGPALAHTYEGEFLGFEADVEIWSYKGDTVTEISTKTDDPREADQIEAAWFNKLSEEGWLSDNQTSKTGFVMDRSFK</sequence>
<proteinExistence type="predicted"/>
<comment type="caution">
    <text evidence="1">The sequence shown here is derived from an EMBL/GenBank/DDBJ whole genome shotgun (WGS) entry which is preliminary data.</text>
</comment>
<evidence type="ECO:0000313" key="1">
    <source>
        <dbReference type="EMBL" id="MDX8045569.1"/>
    </source>
</evidence>
<reference evidence="1" key="1">
    <citation type="submission" date="2023-11" db="EMBL/GenBank/DDBJ databases">
        <title>Gracilibacillus pellucida a moderately halophilic bacterium isolated from saline soil in Xinjiang province.</title>
        <authorList>
            <person name="Zhang Z."/>
            <person name="Tan F."/>
            <person name="Wang Y."/>
            <person name="Xia M."/>
        </authorList>
    </citation>
    <scope>NUCLEOTIDE SEQUENCE</scope>
    <source>
        <strain evidence="1">S3-1-1</strain>
    </source>
</reference>
<keyword evidence="2" id="KW-1185">Reference proteome</keyword>
<name>A0ACC6M3N2_9BACI</name>
<gene>
    <name evidence="1" type="ORF">SH601_06170</name>
</gene>
<protein>
    <submittedName>
        <fullName evidence="1">Uncharacterized protein</fullName>
    </submittedName>
</protein>